<name>G7INL0_MEDTR</name>
<evidence type="ECO:0000313" key="12">
    <source>
        <dbReference type="EMBL" id="AES65302.1"/>
    </source>
</evidence>
<feature type="coiled-coil region" evidence="10">
    <location>
        <begin position="180"/>
        <end position="207"/>
    </location>
</feature>
<dbReference type="GO" id="GO:0030244">
    <property type="term" value="P:cellulose biosynthetic process"/>
    <property type="evidence" value="ECO:0000318"/>
    <property type="project" value="GO_Central"/>
</dbReference>
<feature type="binding site" evidence="9">
    <location>
        <position position="249"/>
    </location>
    <ligand>
        <name>Mn(2+)</name>
        <dbReference type="ChEBI" id="CHEBI:29035"/>
    </ligand>
</feature>
<evidence type="ECO:0000313" key="14">
    <source>
        <dbReference type="EnsemblPlants" id="AES65302"/>
    </source>
</evidence>
<dbReference type="Proteomes" id="UP000002051">
    <property type="component" value="Chromosome 2"/>
</dbReference>
<dbReference type="GO" id="GO:0016760">
    <property type="term" value="F:cellulose synthase (UDP-forming) activity"/>
    <property type="evidence" value="ECO:0007669"/>
    <property type="project" value="UniProtKB-EC"/>
</dbReference>
<dbReference type="EMBL" id="PSQE01000002">
    <property type="protein sequence ID" value="RHN73447.1"/>
    <property type="molecule type" value="Genomic_DNA"/>
</dbReference>
<reference evidence="12 15" key="1">
    <citation type="journal article" date="2011" name="Nature">
        <title>The Medicago genome provides insight into the evolution of rhizobial symbioses.</title>
        <authorList>
            <person name="Young N.D."/>
            <person name="Debelle F."/>
            <person name="Oldroyd G.E."/>
            <person name="Geurts R."/>
            <person name="Cannon S.B."/>
            <person name="Udvardi M.K."/>
            <person name="Benedito V.A."/>
            <person name="Mayer K.F."/>
            <person name="Gouzy J."/>
            <person name="Schoof H."/>
            <person name="Van de Peer Y."/>
            <person name="Proost S."/>
            <person name="Cook D.R."/>
            <person name="Meyers B.C."/>
            <person name="Spannagl M."/>
            <person name="Cheung F."/>
            <person name="De Mita S."/>
            <person name="Krishnakumar V."/>
            <person name="Gundlach H."/>
            <person name="Zhou S."/>
            <person name="Mudge J."/>
            <person name="Bharti A.K."/>
            <person name="Murray J.D."/>
            <person name="Naoumkina M.A."/>
            <person name="Rosen B."/>
            <person name="Silverstein K.A."/>
            <person name="Tang H."/>
            <person name="Rombauts S."/>
            <person name="Zhao P.X."/>
            <person name="Zhou P."/>
            <person name="Barbe V."/>
            <person name="Bardou P."/>
            <person name="Bechner M."/>
            <person name="Bellec A."/>
            <person name="Berger A."/>
            <person name="Berges H."/>
            <person name="Bidwell S."/>
            <person name="Bisseling T."/>
            <person name="Choisne N."/>
            <person name="Couloux A."/>
            <person name="Denny R."/>
            <person name="Deshpande S."/>
            <person name="Dai X."/>
            <person name="Doyle J.J."/>
            <person name="Dudez A.M."/>
            <person name="Farmer A.D."/>
            <person name="Fouteau S."/>
            <person name="Franken C."/>
            <person name="Gibelin C."/>
            <person name="Gish J."/>
            <person name="Goldstein S."/>
            <person name="Gonzalez A.J."/>
            <person name="Green P.J."/>
            <person name="Hallab A."/>
            <person name="Hartog M."/>
            <person name="Hua A."/>
            <person name="Humphray S.J."/>
            <person name="Jeong D.H."/>
            <person name="Jing Y."/>
            <person name="Jocker A."/>
            <person name="Kenton S.M."/>
            <person name="Kim D.J."/>
            <person name="Klee K."/>
            <person name="Lai H."/>
            <person name="Lang C."/>
            <person name="Lin S."/>
            <person name="Macmil S.L."/>
            <person name="Magdelenat G."/>
            <person name="Matthews L."/>
            <person name="McCorrison J."/>
            <person name="Monaghan E.L."/>
            <person name="Mun J.H."/>
            <person name="Najar F.Z."/>
            <person name="Nicholson C."/>
            <person name="Noirot C."/>
            <person name="O'Bleness M."/>
            <person name="Paule C.R."/>
            <person name="Poulain J."/>
            <person name="Prion F."/>
            <person name="Qin B."/>
            <person name="Qu C."/>
            <person name="Retzel E.F."/>
            <person name="Riddle C."/>
            <person name="Sallet E."/>
            <person name="Samain S."/>
            <person name="Samson N."/>
            <person name="Sanders I."/>
            <person name="Saurat O."/>
            <person name="Scarpelli C."/>
            <person name="Schiex T."/>
            <person name="Segurens B."/>
            <person name="Severin A.J."/>
            <person name="Sherrier D.J."/>
            <person name="Shi R."/>
            <person name="Sims S."/>
            <person name="Singer S.R."/>
            <person name="Sinharoy S."/>
            <person name="Sterck L."/>
            <person name="Viollet A."/>
            <person name="Wang B.B."/>
            <person name="Wang K."/>
            <person name="Wang M."/>
            <person name="Wang X."/>
            <person name="Warfsmann J."/>
            <person name="Weissenbach J."/>
            <person name="White D.D."/>
            <person name="White J.D."/>
            <person name="Wiley G.B."/>
            <person name="Wincker P."/>
            <person name="Xing Y."/>
            <person name="Yang L."/>
            <person name="Yao Z."/>
            <person name="Ying F."/>
            <person name="Zhai J."/>
            <person name="Zhou L."/>
            <person name="Zuber A."/>
            <person name="Denarie J."/>
            <person name="Dixon R.A."/>
            <person name="May G.D."/>
            <person name="Schwartz D.C."/>
            <person name="Rogers J."/>
            <person name="Quetier F."/>
            <person name="Town C.D."/>
            <person name="Roe B.A."/>
        </authorList>
    </citation>
    <scope>NUCLEOTIDE SEQUENCE [LARGE SCALE GENOMIC DNA]</scope>
    <source>
        <strain evidence="12">A17</strain>
        <strain evidence="14 15">cv. Jemalong A17</strain>
    </source>
</reference>
<dbReference type="Gene3D" id="3.90.550.10">
    <property type="entry name" value="Spore Coat Polysaccharide Biosynthesis Protein SpsA, Chain A"/>
    <property type="match status" value="1"/>
</dbReference>
<keyword evidence="7" id="KW-0961">Cell wall biogenesis/degradation</keyword>
<evidence type="ECO:0000313" key="16">
    <source>
        <dbReference type="Proteomes" id="UP000265566"/>
    </source>
</evidence>
<dbReference type="PANTHER" id="PTHR13301">
    <property type="entry name" value="X-BOX TRANSCRIPTION FACTOR-RELATED"/>
    <property type="match status" value="1"/>
</dbReference>
<dbReference type="SUPFAM" id="SSF53448">
    <property type="entry name" value="Nucleotide-diphospho-sugar transferases"/>
    <property type="match status" value="1"/>
</dbReference>
<dbReference type="FunFam" id="3.90.550.10:FF:000194">
    <property type="entry name" value="Cellulose synthase-like protein G2 isoform A"/>
    <property type="match status" value="1"/>
</dbReference>
<dbReference type="EnsemblPlants" id="AES65302">
    <property type="protein sequence ID" value="AES65302"/>
    <property type="gene ID" value="MTR_2g037830"/>
</dbReference>
<dbReference type="GO" id="GO:0071555">
    <property type="term" value="P:cell wall organization"/>
    <property type="evidence" value="ECO:0007669"/>
    <property type="project" value="UniProtKB-KW"/>
</dbReference>
<feature type="transmembrane region" description="Helical" evidence="11">
    <location>
        <begin position="631"/>
        <end position="652"/>
    </location>
</feature>
<feature type="transmembrane region" description="Helical" evidence="11">
    <location>
        <begin position="20"/>
        <end position="37"/>
    </location>
</feature>
<proteinExistence type="predicted"/>
<feature type="binding site" evidence="8">
    <location>
        <position position="130"/>
    </location>
    <ligand>
        <name>UDP-alpha-D-glucose</name>
        <dbReference type="ChEBI" id="CHEBI:58885"/>
    </ligand>
</feature>
<keyword evidence="3 13" id="KW-0808">Transferase</keyword>
<organism evidence="12 15">
    <name type="scientific">Medicago truncatula</name>
    <name type="common">Barrel medic</name>
    <name type="synonym">Medicago tribuloides</name>
    <dbReference type="NCBI Taxonomy" id="3880"/>
    <lineage>
        <taxon>Eukaryota</taxon>
        <taxon>Viridiplantae</taxon>
        <taxon>Streptophyta</taxon>
        <taxon>Embryophyta</taxon>
        <taxon>Tracheophyta</taxon>
        <taxon>Spermatophyta</taxon>
        <taxon>Magnoliopsida</taxon>
        <taxon>eudicotyledons</taxon>
        <taxon>Gunneridae</taxon>
        <taxon>Pentapetalae</taxon>
        <taxon>rosids</taxon>
        <taxon>fabids</taxon>
        <taxon>Fabales</taxon>
        <taxon>Fabaceae</taxon>
        <taxon>Papilionoideae</taxon>
        <taxon>50 kb inversion clade</taxon>
        <taxon>NPAAA clade</taxon>
        <taxon>Hologalegina</taxon>
        <taxon>IRL clade</taxon>
        <taxon>Trifolieae</taxon>
        <taxon>Medicago</taxon>
    </lineage>
</organism>
<keyword evidence="5 11" id="KW-1133">Transmembrane helix</keyword>
<dbReference type="GO" id="GO:0005886">
    <property type="term" value="C:plasma membrane"/>
    <property type="evidence" value="ECO:0000318"/>
    <property type="project" value="GO_Central"/>
</dbReference>
<reference evidence="14" key="3">
    <citation type="submission" date="2015-04" db="UniProtKB">
        <authorList>
            <consortium name="EnsemblPlants"/>
        </authorList>
    </citation>
    <scope>IDENTIFICATION</scope>
    <source>
        <strain evidence="14">cv. Jemalong A17</strain>
    </source>
</reference>
<dbReference type="EC" id="2.4.1.12" evidence="13"/>
<feature type="transmembrane region" description="Helical" evidence="11">
    <location>
        <begin position="44"/>
        <end position="61"/>
    </location>
</feature>
<reference evidence="12 15" key="2">
    <citation type="journal article" date="2014" name="BMC Genomics">
        <title>An improved genome release (version Mt4.0) for the model legume Medicago truncatula.</title>
        <authorList>
            <person name="Tang H."/>
            <person name="Krishnakumar V."/>
            <person name="Bidwell S."/>
            <person name="Rosen B."/>
            <person name="Chan A."/>
            <person name="Zhou S."/>
            <person name="Gentzbittel L."/>
            <person name="Childs K.L."/>
            <person name="Yandell M."/>
            <person name="Gundlach H."/>
            <person name="Mayer K.F."/>
            <person name="Schwartz D.C."/>
            <person name="Town C.D."/>
        </authorList>
    </citation>
    <scope>GENOME REANNOTATION</scope>
    <source>
        <strain evidence="14 15">cv. Jemalong A17</strain>
    </source>
</reference>
<dbReference type="InterPro" id="IPR005150">
    <property type="entry name" value="Cellulose_synth"/>
</dbReference>
<feature type="binding site" evidence="8">
    <location>
        <position position="100"/>
    </location>
    <ligand>
        <name>UDP-alpha-D-glucose</name>
        <dbReference type="ChEBI" id="CHEBI:58885"/>
    </ligand>
</feature>
<evidence type="ECO:0000313" key="15">
    <source>
        <dbReference type="Proteomes" id="UP000002051"/>
    </source>
</evidence>
<gene>
    <name evidence="14" type="primary">11442809</name>
    <name evidence="12" type="ordered locus">MTR_2g037830</name>
    <name evidence="13" type="ORF">MtrunA17_Chr2g0298581</name>
</gene>
<evidence type="ECO:0000256" key="11">
    <source>
        <dbReference type="SAM" id="Phobius"/>
    </source>
</evidence>
<keyword evidence="6 11" id="KW-0472">Membrane</keyword>
<feature type="binding site" evidence="8">
    <location>
        <position position="101"/>
    </location>
    <ligand>
        <name>UDP-alpha-D-glucose</name>
        <dbReference type="ChEBI" id="CHEBI:58885"/>
    </ligand>
</feature>
<evidence type="ECO:0000256" key="1">
    <source>
        <dbReference type="ARBA" id="ARBA00004127"/>
    </source>
</evidence>
<dbReference type="Gramene" id="rna9261">
    <property type="protein sequence ID" value="RHN73447.1"/>
    <property type="gene ID" value="gene9261"/>
</dbReference>
<dbReference type="STRING" id="3880.G7INL0"/>
<evidence type="ECO:0000256" key="2">
    <source>
        <dbReference type="ARBA" id="ARBA00022676"/>
    </source>
</evidence>
<comment type="subcellular location">
    <subcellularLocation>
        <location evidence="1">Endomembrane system</location>
        <topology evidence="1">Multi-pass membrane protein</topology>
    </subcellularLocation>
</comment>
<keyword evidence="2 13" id="KW-0328">Glycosyltransferase</keyword>
<dbReference type="Pfam" id="PF03552">
    <property type="entry name" value="Cellulose_synt"/>
    <property type="match status" value="2"/>
</dbReference>
<accession>G7INL0</accession>
<dbReference type="OMA" id="HRYKGGA"/>
<dbReference type="GO" id="GO:0009833">
    <property type="term" value="P:plant-type primary cell wall biogenesis"/>
    <property type="evidence" value="ECO:0000318"/>
    <property type="project" value="GO_Central"/>
</dbReference>
<keyword evidence="10" id="KW-0175">Coiled coil</keyword>
<feature type="transmembrane region" description="Helical" evidence="11">
    <location>
        <begin position="664"/>
        <end position="685"/>
    </location>
</feature>
<sequence>MATFTLHKETVQSWLPLSRTHIIFHFICVLFLIYYRINNLFISYPWFLMTLAELIFSFMWFSHQAFRWRPITRSVMTENLPADEKLPGLDIFVCTIDPEKEPTIDVMNTVVSAIAMDYPCNKLSIYLSDDGGSPVTLFGIKEAFQFAKVWVPFCKKYDVKSRCPKFFFSALGEDEHLLRTREFEEERDQIKAKYEKMQKNIQKFGSNSKNLCMVTDRLSRIEIINDQKEMPLVVYVSREKRPHVPHRYKGGALNTLLRVSGLISNGPYVLIVDCDMNCNDSSSAKQSMCFFLDPKISQDLAFVQFPQMFHNISKKDIYNSEARNAFTTMWKGMDGLRGPGLTGSGNYLSRSALLFGSPNQKVDYLLDAQNNFGKSTMYVESLKAIRGQQTTKKNTSRDVILQEACEVASCSYERNTNWGNEVGFSYAIKLESTITGYLLHCRGWRSTYLYPKIPCFLGCAPTNMKEGMSQLIKWVSELLLFAISKYSPFTYGISRLPIVHCLTFCHLSSLALYVVPYTLYGIVPQLCFLQGIPVFPKVTEPWFIVFAVLFVSSQIQHFIEVITTGGSSTHWWNEQRNAILTSIGCVFAIIEATKKWFGLNKVKFTLSDKAIDKDTQKKYEQGRFNFDGAKLLMAPMVVLLILNITCFFGGLWKLLNVRNFDEMFGQVFLISYVMALSFPILEGIITMKTKGG</sequence>
<evidence type="ECO:0000313" key="13">
    <source>
        <dbReference type="EMBL" id="RHN73447.1"/>
    </source>
</evidence>
<feature type="binding site" evidence="9">
    <location>
        <position position="273"/>
    </location>
    <ligand>
        <name>Mn(2+)</name>
        <dbReference type="ChEBI" id="CHEBI:29035"/>
    </ligand>
</feature>
<evidence type="ECO:0000256" key="6">
    <source>
        <dbReference type="ARBA" id="ARBA00023136"/>
    </source>
</evidence>
<dbReference type="ExpressionAtlas" id="G7INL0">
    <property type="expression patterns" value="differential"/>
</dbReference>
<evidence type="ECO:0000256" key="8">
    <source>
        <dbReference type="PIRSR" id="PIRSR605150-2"/>
    </source>
</evidence>
<keyword evidence="15" id="KW-1185">Reference proteome</keyword>
<reference evidence="13" key="5">
    <citation type="journal article" date="2018" name="Nat. Plants">
        <title>Whole-genome landscape of Medicago truncatula symbiotic genes.</title>
        <authorList>
            <person name="Pecrix Y."/>
            <person name="Gamas P."/>
            <person name="Carrere S."/>
        </authorList>
    </citation>
    <scope>NUCLEOTIDE SEQUENCE</scope>
    <source>
        <tissue evidence="13">Leaves</tissue>
    </source>
</reference>
<dbReference type="PaxDb" id="3880-AES65302"/>
<dbReference type="Proteomes" id="UP000265566">
    <property type="component" value="Chromosome 2"/>
</dbReference>
<dbReference type="AlphaFoldDB" id="G7INL0"/>
<dbReference type="EMBL" id="CM001218">
    <property type="protein sequence ID" value="AES65302.1"/>
    <property type="molecule type" value="Genomic_DNA"/>
</dbReference>
<dbReference type="GO" id="GO:0016759">
    <property type="term" value="F:cellulose synthase activity"/>
    <property type="evidence" value="ECO:0000318"/>
    <property type="project" value="GO_Central"/>
</dbReference>
<protein>
    <submittedName>
        <fullName evidence="12">Cellulose synthase-like protein D3</fullName>
    </submittedName>
    <submittedName>
        <fullName evidence="13">Putative cellulose synthase (UDP-forming)</fullName>
        <ecNumber evidence="13">2.4.1.12</ecNumber>
    </submittedName>
</protein>
<evidence type="ECO:0000256" key="5">
    <source>
        <dbReference type="ARBA" id="ARBA00022989"/>
    </source>
</evidence>
<evidence type="ECO:0000256" key="9">
    <source>
        <dbReference type="PIRSR" id="PIRSR605150-3"/>
    </source>
</evidence>
<dbReference type="OrthoDB" id="72851at2759"/>
<evidence type="ECO:0000256" key="3">
    <source>
        <dbReference type="ARBA" id="ARBA00022679"/>
    </source>
</evidence>
<dbReference type="GO" id="GO:0012505">
    <property type="term" value="C:endomembrane system"/>
    <property type="evidence" value="ECO:0007669"/>
    <property type="project" value="UniProtKB-SubCell"/>
</dbReference>
<reference evidence="16" key="4">
    <citation type="journal article" date="2018" name="Nat. Plants">
        <title>Whole-genome landscape of Medicago truncatula symbiotic genes.</title>
        <authorList>
            <person name="Pecrix Y."/>
            <person name="Staton S.E."/>
            <person name="Sallet E."/>
            <person name="Lelandais-Briere C."/>
            <person name="Moreau S."/>
            <person name="Carrere S."/>
            <person name="Blein T."/>
            <person name="Jardinaud M.F."/>
            <person name="Latrasse D."/>
            <person name="Zouine M."/>
            <person name="Zahm M."/>
            <person name="Kreplak J."/>
            <person name="Mayjonade B."/>
            <person name="Satge C."/>
            <person name="Perez M."/>
            <person name="Cauet S."/>
            <person name="Marande W."/>
            <person name="Chantry-Darmon C."/>
            <person name="Lopez-Roques C."/>
            <person name="Bouchez O."/>
            <person name="Berard A."/>
            <person name="Debelle F."/>
            <person name="Munos S."/>
            <person name="Bendahmane A."/>
            <person name="Berges H."/>
            <person name="Niebel A."/>
            <person name="Buitink J."/>
            <person name="Frugier F."/>
            <person name="Benhamed M."/>
            <person name="Crespi M."/>
            <person name="Gouzy J."/>
            <person name="Gamas P."/>
        </authorList>
    </citation>
    <scope>NUCLEOTIDE SEQUENCE [LARGE SCALE GENOMIC DNA]</scope>
    <source>
        <strain evidence="16">cv. Jemalong A17</strain>
    </source>
</reference>
<dbReference type="InterPro" id="IPR029044">
    <property type="entry name" value="Nucleotide-diphossugar_trans"/>
</dbReference>
<evidence type="ECO:0000256" key="7">
    <source>
        <dbReference type="ARBA" id="ARBA00023316"/>
    </source>
</evidence>
<evidence type="ECO:0000256" key="10">
    <source>
        <dbReference type="SAM" id="Coils"/>
    </source>
</evidence>
<dbReference type="KEGG" id="mtr:11442809"/>
<evidence type="ECO:0000256" key="4">
    <source>
        <dbReference type="ARBA" id="ARBA00022692"/>
    </source>
</evidence>
<keyword evidence="4 11" id="KW-0812">Transmembrane</keyword>
<dbReference type="eggNOG" id="ENOG502QQE5">
    <property type="taxonomic scope" value="Eukaryota"/>
</dbReference>